<evidence type="ECO:0000256" key="3">
    <source>
        <dbReference type="ARBA" id="ARBA00022900"/>
    </source>
</evidence>
<gene>
    <name evidence="5" type="primary">LOC104588070</name>
</gene>
<dbReference type="InterPro" id="IPR036354">
    <property type="entry name" value="Prot_inh_pot1_sf"/>
</dbReference>
<dbReference type="OrthoDB" id="10013825at2759"/>
<name>A0A1U7Z927_NELNU</name>
<dbReference type="InterPro" id="IPR000864">
    <property type="entry name" value="Prot_inh_pot1"/>
</dbReference>
<protein>
    <submittedName>
        <fullName evidence="5">Inhibitor of trypsin and hageman factor-like</fullName>
    </submittedName>
</protein>
<dbReference type="PANTHER" id="PTHR33091:SF99">
    <property type="entry name" value="INHIBITOR OF TRYPSIN_HAGEMAN FACTOR-LIKE PROTEIN-RELATED"/>
    <property type="match status" value="1"/>
</dbReference>
<proteinExistence type="inferred from homology"/>
<sequence length="93" mass="9921">MGTIPSPLPPCDNLGCSDIICCPGKQSWPELIGMEAEEAKSIIESENPNVTVVISTPDVYRIPDLCCNIVWIYVEDLSNGIVTNVPKVGCSGA</sequence>
<dbReference type="STRING" id="4432.A0A1U7Z927"/>
<dbReference type="RefSeq" id="XP_010244180.1">
    <property type="nucleotide sequence ID" value="XM_010245878.2"/>
</dbReference>
<dbReference type="SUPFAM" id="SSF54654">
    <property type="entry name" value="CI-2 family of serine protease inhibitors"/>
    <property type="match status" value="1"/>
</dbReference>
<keyword evidence="3" id="KW-0722">Serine protease inhibitor</keyword>
<evidence type="ECO:0000256" key="1">
    <source>
        <dbReference type="ARBA" id="ARBA00008210"/>
    </source>
</evidence>
<keyword evidence="2" id="KW-0646">Protease inhibitor</keyword>
<keyword evidence="4" id="KW-1185">Reference proteome</keyword>
<evidence type="ECO:0000313" key="5">
    <source>
        <dbReference type="RefSeq" id="XP_010244180.1"/>
    </source>
</evidence>
<accession>A0A1U7Z927</accession>
<evidence type="ECO:0000256" key="2">
    <source>
        <dbReference type="ARBA" id="ARBA00022690"/>
    </source>
</evidence>
<dbReference type="AlphaFoldDB" id="A0A1U7Z927"/>
<dbReference type="eggNOG" id="ENOG502SADF">
    <property type="taxonomic scope" value="Eukaryota"/>
</dbReference>
<reference evidence="5" key="1">
    <citation type="submission" date="2025-08" db="UniProtKB">
        <authorList>
            <consortium name="RefSeq"/>
        </authorList>
    </citation>
    <scope>IDENTIFICATION</scope>
</reference>
<evidence type="ECO:0000313" key="4">
    <source>
        <dbReference type="Proteomes" id="UP000189703"/>
    </source>
</evidence>
<organism evidence="4 5">
    <name type="scientific">Nelumbo nucifera</name>
    <name type="common">Sacred lotus</name>
    <dbReference type="NCBI Taxonomy" id="4432"/>
    <lineage>
        <taxon>Eukaryota</taxon>
        <taxon>Viridiplantae</taxon>
        <taxon>Streptophyta</taxon>
        <taxon>Embryophyta</taxon>
        <taxon>Tracheophyta</taxon>
        <taxon>Spermatophyta</taxon>
        <taxon>Magnoliopsida</taxon>
        <taxon>Proteales</taxon>
        <taxon>Nelumbonaceae</taxon>
        <taxon>Nelumbo</taxon>
    </lineage>
</organism>
<dbReference type="Proteomes" id="UP000189703">
    <property type="component" value="Unplaced"/>
</dbReference>
<dbReference type="FunCoup" id="A0A1U7Z927">
    <property type="interactions" value="1"/>
</dbReference>
<dbReference type="GO" id="GO:0004867">
    <property type="term" value="F:serine-type endopeptidase inhibitor activity"/>
    <property type="evidence" value="ECO:0007669"/>
    <property type="project" value="UniProtKB-KW"/>
</dbReference>
<dbReference type="PANTHER" id="PTHR33091">
    <property type="entry name" value="PROTEIN, PUTATIVE, EXPRESSED-RELATED"/>
    <property type="match status" value="1"/>
</dbReference>
<dbReference type="KEGG" id="nnu:104588070"/>
<comment type="similarity">
    <text evidence="1">Belongs to the protease inhibitor I13 (potato type I serine protease inhibitor) family.</text>
</comment>
<dbReference type="PROSITE" id="PS00285">
    <property type="entry name" value="POTATO_INHIBITOR"/>
    <property type="match status" value="1"/>
</dbReference>
<dbReference type="OMA" id="CCNIVWI"/>
<dbReference type="Gene3D" id="3.30.10.10">
    <property type="entry name" value="Trypsin Inhibitor V, subunit A"/>
    <property type="match status" value="1"/>
</dbReference>
<dbReference type="GeneID" id="104588070"/>
<dbReference type="Pfam" id="PF00280">
    <property type="entry name" value="potato_inhibit"/>
    <property type="match status" value="1"/>
</dbReference>
<dbReference type="GO" id="GO:0009611">
    <property type="term" value="P:response to wounding"/>
    <property type="evidence" value="ECO:0007669"/>
    <property type="project" value="InterPro"/>
</dbReference>